<evidence type="ECO:0000256" key="1">
    <source>
        <dbReference type="SAM" id="Phobius"/>
    </source>
</evidence>
<dbReference type="EMBL" id="OAOP01000011">
    <property type="protein sequence ID" value="SNX75154.1"/>
    <property type="molecule type" value="Genomic_DNA"/>
</dbReference>
<feature type="transmembrane region" description="Helical" evidence="1">
    <location>
        <begin position="9"/>
        <end position="27"/>
    </location>
</feature>
<keyword evidence="3" id="KW-1185">Reference proteome</keyword>
<reference evidence="2 3" key="1">
    <citation type="submission" date="2017-08" db="EMBL/GenBank/DDBJ databases">
        <authorList>
            <person name="de Groot N.N."/>
        </authorList>
    </citation>
    <scope>NUCLEOTIDE SEQUENCE [LARGE SCALE GENOMIC DNA]</scope>
    <source>
        <strain evidence="2 3">JC228</strain>
    </source>
</reference>
<dbReference type="AlphaFoldDB" id="A0A285D5Q9"/>
<evidence type="ECO:0000313" key="2">
    <source>
        <dbReference type="EMBL" id="SNX75154.1"/>
    </source>
</evidence>
<gene>
    <name evidence="2" type="ORF">SAMN05877753_11136</name>
</gene>
<feature type="transmembrane region" description="Helical" evidence="1">
    <location>
        <begin position="33"/>
        <end position="52"/>
    </location>
</feature>
<organism evidence="2 3">
    <name type="scientific">Bacillus oleivorans</name>
    <dbReference type="NCBI Taxonomy" id="1448271"/>
    <lineage>
        <taxon>Bacteria</taxon>
        <taxon>Bacillati</taxon>
        <taxon>Bacillota</taxon>
        <taxon>Bacilli</taxon>
        <taxon>Bacillales</taxon>
        <taxon>Bacillaceae</taxon>
        <taxon>Bacillus</taxon>
    </lineage>
</organism>
<dbReference type="OrthoDB" id="2938030at2"/>
<evidence type="ECO:0000313" key="3">
    <source>
        <dbReference type="Proteomes" id="UP000219546"/>
    </source>
</evidence>
<dbReference type="Proteomes" id="UP000219546">
    <property type="component" value="Unassembled WGS sequence"/>
</dbReference>
<keyword evidence="1" id="KW-0472">Membrane</keyword>
<proteinExistence type="predicted"/>
<name>A0A285D5Q9_9BACI</name>
<sequence>MNKTDWKKYFILLPPFVIVGLIILFILPEGSYHLALIVPILFWLVYYAWIYIENGKKKNESQ</sequence>
<dbReference type="RefSeq" id="WP_097160306.1">
    <property type="nucleotide sequence ID" value="NZ_JBEPMQ010000014.1"/>
</dbReference>
<protein>
    <submittedName>
        <fullName evidence="2">Uncharacterized protein</fullName>
    </submittedName>
</protein>
<keyword evidence="1" id="KW-0812">Transmembrane</keyword>
<accession>A0A285D5Q9</accession>
<keyword evidence="1" id="KW-1133">Transmembrane helix</keyword>